<protein>
    <recommendedName>
        <fullName evidence="3 7">Uroporphyrinogen decarboxylase</fullName>
        <shortName evidence="7">UPD</shortName>
        <shortName evidence="7">URO-D</shortName>
        <ecNumber evidence="3 7">4.1.1.37</ecNumber>
    </recommendedName>
</protein>
<name>A0ABY6ZLC3_9BACL</name>
<keyword evidence="5 7" id="KW-0456">Lyase</keyword>
<dbReference type="Pfam" id="PF01208">
    <property type="entry name" value="URO-D"/>
    <property type="match status" value="1"/>
</dbReference>
<dbReference type="PANTHER" id="PTHR21091">
    <property type="entry name" value="METHYLTETRAHYDROFOLATE:HOMOCYSTEINE METHYLTRANSFERASE RELATED"/>
    <property type="match status" value="1"/>
</dbReference>
<dbReference type="EC" id="4.1.1.37" evidence="3 7"/>
<dbReference type="CDD" id="cd00717">
    <property type="entry name" value="URO-D"/>
    <property type="match status" value="1"/>
</dbReference>
<evidence type="ECO:0000256" key="3">
    <source>
        <dbReference type="ARBA" id="ARBA00012288"/>
    </source>
</evidence>
<comment type="catalytic activity">
    <reaction evidence="7 8">
        <text>uroporphyrinogen III + 4 H(+) = coproporphyrinogen III + 4 CO2</text>
        <dbReference type="Rhea" id="RHEA:19865"/>
        <dbReference type="ChEBI" id="CHEBI:15378"/>
        <dbReference type="ChEBI" id="CHEBI:16526"/>
        <dbReference type="ChEBI" id="CHEBI:57308"/>
        <dbReference type="ChEBI" id="CHEBI:57309"/>
        <dbReference type="EC" id="4.1.1.37"/>
    </reaction>
</comment>
<evidence type="ECO:0000256" key="7">
    <source>
        <dbReference type="HAMAP-Rule" id="MF_00218"/>
    </source>
</evidence>
<comment type="caution">
    <text evidence="7">Lacks conserved residue(s) required for the propagation of feature annotation.</text>
</comment>
<evidence type="ECO:0000256" key="6">
    <source>
        <dbReference type="ARBA" id="ARBA00023244"/>
    </source>
</evidence>
<gene>
    <name evidence="7 11" type="primary">hemE</name>
    <name evidence="11" type="ORF">NZD89_09915</name>
</gene>
<evidence type="ECO:0000256" key="5">
    <source>
        <dbReference type="ARBA" id="ARBA00023239"/>
    </source>
</evidence>
<dbReference type="PROSITE" id="PS00906">
    <property type="entry name" value="UROD_1"/>
    <property type="match status" value="1"/>
</dbReference>
<evidence type="ECO:0000256" key="8">
    <source>
        <dbReference type="RuleBase" id="RU000554"/>
    </source>
</evidence>
<dbReference type="InterPro" id="IPR038071">
    <property type="entry name" value="UROD/MetE-like_sf"/>
</dbReference>
<dbReference type="InterPro" id="IPR006361">
    <property type="entry name" value="Uroporphyrinogen_deCO2ase_HemE"/>
</dbReference>
<comment type="function">
    <text evidence="7">Catalyzes the decarboxylation of four acetate groups of uroporphyrinogen-III to yield coproporphyrinogen-III.</text>
</comment>
<dbReference type="SUPFAM" id="SSF51726">
    <property type="entry name" value="UROD/MetE-like"/>
    <property type="match status" value="1"/>
</dbReference>
<dbReference type="NCBIfam" id="TIGR01464">
    <property type="entry name" value="hemE"/>
    <property type="match status" value="1"/>
</dbReference>
<evidence type="ECO:0000256" key="1">
    <source>
        <dbReference type="ARBA" id="ARBA00004804"/>
    </source>
</evidence>
<evidence type="ECO:0000256" key="4">
    <source>
        <dbReference type="ARBA" id="ARBA00022793"/>
    </source>
</evidence>
<evidence type="ECO:0000256" key="2">
    <source>
        <dbReference type="ARBA" id="ARBA00009935"/>
    </source>
</evidence>
<evidence type="ECO:0000259" key="10">
    <source>
        <dbReference type="PROSITE" id="PS00906"/>
    </source>
</evidence>
<dbReference type="PANTHER" id="PTHR21091:SF169">
    <property type="entry name" value="UROPORPHYRINOGEN DECARBOXYLASE"/>
    <property type="match status" value="1"/>
</dbReference>
<dbReference type="RefSeq" id="WP_268007547.1">
    <property type="nucleotide sequence ID" value="NZ_BSUT01000001.1"/>
</dbReference>
<feature type="binding site" evidence="7">
    <location>
        <position position="253"/>
    </location>
    <ligand>
        <name>substrate</name>
    </ligand>
</feature>
<feature type="binding site" evidence="7">
    <location>
        <position position="198"/>
    </location>
    <ligand>
        <name>substrate</name>
    </ligand>
</feature>
<reference evidence="11" key="1">
    <citation type="submission" date="2022-08" db="EMBL/GenBank/DDBJ databases">
        <title>Alicyclobacillus fastidiosus DSM 17978, complete genome.</title>
        <authorList>
            <person name="Wang Q."/>
            <person name="Cai R."/>
            <person name="Wang Z."/>
        </authorList>
    </citation>
    <scope>NUCLEOTIDE SEQUENCE</scope>
    <source>
        <strain evidence="11">DSM 17978</strain>
    </source>
</reference>
<dbReference type="GO" id="GO:0004853">
    <property type="term" value="F:uroporphyrinogen decarboxylase activity"/>
    <property type="evidence" value="ECO:0007669"/>
    <property type="project" value="UniProtKB-EC"/>
</dbReference>
<accession>A0ABY6ZLC3</accession>
<dbReference type="HAMAP" id="MF_00218">
    <property type="entry name" value="URO_D"/>
    <property type="match status" value="1"/>
</dbReference>
<feature type="site" description="Transition state stabilizer" evidence="7">
    <location>
        <position position="123"/>
    </location>
</feature>
<keyword evidence="4 7" id="KW-0210">Decarboxylase</keyword>
<dbReference type="InterPro" id="IPR000257">
    <property type="entry name" value="Uroporphyrinogen_deCOase"/>
</dbReference>
<sequence>MTVWRTSYKFVKKIAQRICMRLLASAITGEDRVTGIDNPRKVRVKRSSLTLFNDTFLRACRLEQTKTVPVWFMRQAGRYDADYRAIRERYSLVEICEHPEVAVEVTKMPVDKLGVDAAILFSDIMIPVGAMGLPFEIRENVGPVIASPIRHERDVERLQVFDAQEKLPHVLETIRLLSNELSVPLIGFMGAPFTLASYMVEGGPSRDYLQTKQMMVSRPDLWQQLMDKLADMIIRYGREQVEAGAKALQVFDSWVGSLAPGDFVRYVKPTMQRIFEGLKPLSVPLIYFGVNTGELLGEFAATGASVVGVDWRVPLARARERVGGGVALQGNFDPAMLFAPRSEMERRALEILKQGAKDPGFVFNLGHGVKPTTDIDALKFLVDVVHAFDPLAG</sequence>
<evidence type="ECO:0000313" key="11">
    <source>
        <dbReference type="EMBL" id="WAH43662.1"/>
    </source>
</evidence>
<evidence type="ECO:0000256" key="9">
    <source>
        <dbReference type="RuleBase" id="RU004169"/>
    </source>
</evidence>
<feature type="binding site" evidence="7">
    <location>
        <begin position="74"/>
        <end position="78"/>
    </location>
    <ligand>
        <name>substrate</name>
    </ligand>
</feature>
<comment type="subunit">
    <text evidence="7">Homodimer.</text>
</comment>
<feature type="binding site" evidence="7">
    <location>
        <position position="367"/>
    </location>
    <ligand>
        <name>substrate</name>
    </ligand>
</feature>
<dbReference type="Gene3D" id="3.20.20.210">
    <property type="match status" value="1"/>
</dbReference>
<keyword evidence="12" id="KW-1185">Reference proteome</keyword>
<comment type="pathway">
    <text evidence="1 7 8">Porphyrin-containing compound metabolism; protoporphyrin-IX biosynthesis; coproporphyrinogen-III from 5-aminolevulinate: step 4/4.</text>
</comment>
<organism evidence="11 12">
    <name type="scientific">Alicyclobacillus fastidiosus</name>
    <dbReference type="NCBI Taxonomy" id="392011"/>
    <lineage>
        <taxon>Bacteria</taxon>
        <taxon>Bacillati</taxon>
        <taxon>Bacillota</taxon>
        <taxon>Bacilli</taxon>
        <taxon>Bacillales</taxon>
        <taxon>Alicyclobacillaceae</taxon>
        <taxon>Alicyclobacillus</taxon>
    </lineage>
</organism>
<keyword evidence="7" id="KW-0963">Cytoplasm</keyword>
<dbReference type="Proteomes" id="UP001164761">
    <property type="component" value="Chromosome"/>
</dbReference>
<feature type="domain" description="Uroporphyrinogen decarboxylase (URO-D)" evidence="10">
    <location>
        <begin position="69"/>
        <end position="78"/>
    </location>
</feature>
<comment type="similarity">
    <text evidence="2 7 9">Belongs to the uroporphyrinogen decarboxylase family.</text>
</comment>
<keyword evidence="6 7" id="KW-0627">Porphyrin biosynthesis</keyword>
<feature type="binding site" evidence="7">
    <location>
        <position position="123"/>
    </location>
    <ligand>
        <name>substrate</name>
    </ligand>
</feature>
<comment type="subcellular location">
    <subcellularLocation>
        <location evidence="7">Cytoplasm</location>
    </subcellularLocation>
</comment>
<dbReference type="EMBL" id="CP104067">
    <property type="protein sequence ID" value="WAH43662.1"/>
    <property type="molecule type" value="Genomic_DNA"/>
</dbReference>
<evidence type="ECO:0000313" key="12">
    <source>
        <dbReference type="Proteomes" id="UP001164761"/>
    </source>
</evidence>
<proteinExistence type="inferred from homology"/>